<proteinExistence type="predicted"/>
<dbReference type="SMART" id="SM00387">
    <property type="entry name" value="HATPase_c"/>
    <property type="match status" value="1"/>
</dbReference>
<dbReference type="EC" id="2.7.13.3" evidence="2"/>
<evidence type="ECO:0000256" key="7">
    <source>
        <dbReference type="ARBA" id="ARBA00022840"/>
    </source>
</evidence>
<accession>A0ABP5U977</accession>
<keyword evidence="3" id="KW-0597">Phosphoprotein</keyword>
<dbReference type="Pfam" id="PF07730">
    <property type="entry name" value="HisKA_3"/>
    <property type="match status" value="1"/>
</dbReference>
<dbReference type="Gene3D" id="3.30.565.10">
    <property type="entry name" value="Histidine kinase-like ATPase, C-terminal domain"/>
    <property type="match status" value="1"/>
</dbReference>
<evidence type="ECO:0000256" key="6">
    <source>
        <dbReference type="ARBA" id="ARBA00022777"/>
    </source>
</evidence>
<keyword evidence="8" id="KW-0902">Two-component regulatory system</keyword>
<dbReference type="CDD" id="cd16917">
    <property type="entry name" value="HATPase_UhpB-NarQ-NarX-like"/>
    <property type="match status" value="1"/>
</dbReference>
<dbReference type="PROSITE" id="PS50109">
    <property type="entry name" value="HIS_KIN"/>
    <property type="match status" value="1"/>
</dbReference>
<evidence type="ECO:0000256" key="8">
    <source>
        <dbReference type="ARBA" id="ARBA00023012"/>
    </source>
</evidence>
<dbReference type="Pfam" id="PF02518">
    <property type="entry name" value="HATPase_c"/>
    <property type="match status" value="1"/>
</dbReference>
<dbReference type="InterPro" id="IPR011712">
    <property type="entry name" value="Sig_transdc_His_kin_sub3_dim/P"/>
</dbReference>
<dbReference type="EMBL" id="BAAARV010000074">
    <property type="protein sequence ID" value="GAA2373185.1"/>
    <property type="molecule type" value="Genomic_DNA"/>
</dbReference>
<dbReference type="InterPro" id="IPR029016">
    <property type="entry name" value="GAF-like_dom_sf"/>
</dbReference>
<feature type="domain" description="Histidine kinase" evidence="9">
    <location>
        <begin position="296"/>
        <end position="378"/>
    </location>
</feature>
<keyword evidence="11" id="KW-1185">Reference proteome</keyword>
<organism evidence="10 11">
    <name type="scientific">Dactylosporangium salmoneum</name>
    <dbReference type="NCBI Taxonomy" id="53361"/>
    <lineage>
        <taxon>Bacteria</taxon>
        <taxon>Bacillati</taxon>
        <taxon>Actinomycetota</taxon>
        <taxon>Actinomycetes</taxon>
        <taxon>Micromonosporales</taxon>
        <taxon>Micromonosporaceae</taxon>
        <taxon>Dactylosporangium</taxon>
    </lineage>
</organism>
<evidence type="ECO:0000256" key="2">
    <source>
        <dbReference type="ARBA" id="ARBA00012438"/>
    </source>
</evidence>
<evidence type="ECO:0000313" key="11">
    <source>
        <dbReference type="Proteomes" id="UP001501444"/>
    </source>
</evidence>
<keyword evidence="7" id="KW-0067">ATP-binding</keyword>
<dbReference type="Gene3D" id="3.30.450.40">
    <property type="match status" value="1"/>
</dbReference>
<dbReference type="SUPFAM" id="SSF55874">
    <property type="entry name" value="ATPase domain of HSP90 chaperone/DNA topoisomerase II/histidine kinase"/>
    <property type="match status" value="1"/>
</dbReference>
<dbReference type="RefSeq" id="WP_344617446.1">
    <property type="nucleotide sequence ID" value="NZ_BAAARV010000074.1"/>
</dbReference>
<dbReference type="InterPro" id="IPR050482">
    <property type="entry name" value="Sensor_HK_TwoCompSys"/>
</dbReference>
<dbReference type="InterPro" id="IPR005467">
    <property type="entry name" value="His_kinase_dom"/>
</dbReference>
<protein>
    <recommendedName>
        <fullName evidence="2">histidine kinase</fullName>
        <ecNumber evidence="2">2.7.13.3</ecNumber>
    </recommendedName>
</protein>
<dbReference type="Gene3D" id="1.20.5.1930">
    <property type="match status" value="1"/>
</dbReference>
<dbReference type="Pfam" id="PF01590">
    <property type="entry name" value="GAF"/>
    <property type="match status" value="1"/>
</dbReference>
<evidence type="ECO:0000256" key="4">
    <source>
        <dbReference type="ARBA" id="ARBA00022679"/>
    </source>
</evidence>
<sequence>MGADGGLVDLAQVVEQQAALRRVATLVARGVPPTAVFDAVAAELDRLIGADGAVIDRYEADGTITVVASSGSGLPVGTRGSLLGSPVSAQVWSTGRSVRVNSYAGVDDPLAVQIRELGIRSAVGAPIAVEGRLWGLTVAFTRQEEPMAADAEARIADFTDLVGTAIANAQARADLVASRTRVVIAADQARRHIERDLHDGIQQRLVSLAVAARMVEADLPAGTPELRARLSALTDGLTGALDELREISRGIHPAILSDGGLGPALKSLARRSAVAVQLDVCSDRLPEPVEVAGYYVVAEALANAAKYAHATVVHVDAAVSDGRLHMTVRDNGIGGADPASGTGLTGLTDRVEALGGTITLDSPAGHGTSLQVELPLAVH</sequence>
<dbReference type="InterPro" id="IPR003594">
    <property type="entry name" value="HATPase_dom"/>
</dbReference>
<comment type="catalytic activity">
    <reaction evidence="1">
        <text>ATP + protein L-histidine = ADP + protein N-phospho-L-histidine.</text>
        <dbReference type="EC" id="2.7.13.3"/>
    </reaction>
</comment>
<dbReference type="PANTHER" id="PTHR24421:SF10">
    <property type="entry name" value="NITRATE_NITRITE SENSOR PROTEIN NARQ"/>
    <property type="match status" value="1"/>
</dbReference>
<comment type="caution">
    <text evidence="10">The sequence shown here is derived from an EMBL/GenBank/DDBJ whole genome shotgun (WGS) entry which is preliminary data.</text>
</comment>
<evidence type="ECO:0000256" key="1">
    <source>
        <dbReference type="ARBA" id="ARBA00000085"/>
    </source>
</evidence>
<keyword evidence="6" id="KW-0418">Kinase</keyword>
<dbReference type="InterPro" id="IPR036890">
    <property type="entry name" value="HATPase_C_sf"/>
</dbReference>
<keyword evidence="5" id="KW-0547">Nucleotide-binding</keyword>
<evidence type="ECO:0000313" key="10">
    <source>
        <dbReference type="EMBL" id="GAA2373185.1"/>
    </source>
</evidence>
<dbReference type="InterPro" id="IPR003018">
    <property type="entry name" value="GAF"/>
</dbReference>
<evidence type="ECO:0000259" key="9">
    <source>
        <dbReference type="PROSITE" id="PS50109"/>
    </source>
</evidence>
<evidence type="ECO:0000256" key="3">
    <source>
        <dbReference type="ARBA" id="ARBA00022553"/>
    </source>
</evidence>
<keyword evidence="4" id="KW-0808">Transferase</keyword>
<gene>
    <name evidence="10" type="ORF">GCM10010170_075810</name>
</gene>
<reference evidence="11" key="1">
    <citation type="journal article" date="2019" name="Int. J. Syst. Evol. Microbiol.">
        <title>The Global Catalogue of Microorganisms (GCM) 10K type strain sequencing project: providing services to taxonomists for standard genome sequencing and annotation.</title>
        <authorList>
            <consortium name="The Broad Institute Genomics Platform"/>
            <consortium name="The Broad Institute Genome Sequencing Center for Infectious Disease"/>
            <person name="Wu L."/>
            <person name="Ma J."/>
        </authorList>
    </citation>
    <scope>NUCLEOTIDE SEQUENCE [LARGE SCALE GENOMIC DNA]</scope>
    <source>
        <strain evidence="11">JCM 3272</strain>
    </source>
</reference>
<name>A0ABP5U977_9ACTN</name>
<dbReference type="Proteomes" id="UP001501444">
    <property type="component" value="Unassembled WGS sequence"/>
</dbReference>
<dbReference type="PANTHER" id="PTHR24421">
    <property type="entry name" value="NITRATE/NITRITE SENSOR PROTEIN NARX-RELATED"/>
    <property type="match status" value="1"/>
</dbReference>
<dbReference type="SUPFAM" id="SSF55781">
    <property type="entry name" value="GAF domain-like"/>
    <property type="match status" value="1"/>
</dbReference>
<evidence type="ECO:0000256" key="5">
    <source>
        <dbReference type="ARBA" id="ARBA00022741"/>
    </source>
</evidence>
<dbReference type="SMART" id="SM00065">
    <property type="entry name" value="GAF"/>
    <property type="match status" value="1"/>
</dbReference>